<reference evidence="1" key="1">
    <citation type="journal article" date="2014" name="Int. J. Syst. Evol. Microbiol.">
        <title>Complete genome sequence of Corynebacterium casei LMG S-19264T (=DSM 44701T), isolated from a smear-ripened cheese.</title>
        <authorList>
            <consortium name="US DOE Joint Genome Institute (JGI-PGF)"/>
            <person name="Walter F."/>
            <person name="Albersmeier A."/>
            <person name="Kalinowski J."/>
            <person name="Ruckert C."/>
        </authorList>
    </citation>
    <scope>NUCLEOTIDE SEQUENCE</scope>
    <source>
        <strain evidence="1">CGMCC 1.6293</strain>
    </source>
</reference>
<gene>
    <name evidence="1" type="ORF">GCM10011534_44830</name>
</gene>
<proteinExistence type="predicted"/>
<dbReference type="Proteomes" id="UP000649829">
    <property type="component" value="Unassembled WGS sequence"/>
</dbReference>
<dbReference type="AlphaFoldDB" id="A0A917TEK8"/>
<accession>A0A917TEK8</accession>
<reference evidence="1" key="2">
    <citation type="submission" date="2020-09" db="EMBL/GenBank/DDBJ databases">
        <authorList>
            <person name="Sun Q."/>
            <person name="Zhou Y."/>
        </authorList>
    </citation>
    <scope>NUCLEOTIDE SEQUENCE</scope>
    <source>
        <strain evidence="1">CGMCC 1.6293</strain>
    </source>
</reference>
<dbReference type="EMBL" id="BMLF01000012">
    <property type="protein sequence ID" value="GGM17832.1"/>
    <property type="molecule type" value="Genomic_DNA"/>
</dbReference>
<comment type="caution">
    <text evidence="1">The sequence shown here is derived from an EMBL/GenBank/DDBJ whole genome shotgun (WGS) entry which is preliminary data.</text>
</comment>
<name>A0A917TEK8_9RHOB</name>
<evidence type="ECO:0000313" key="2">
    <source>
        <dbReference type="Proteomes" id="UP000649829"/>
    </source>
</evidence>
<keyword evidence="2" id="KW-1185">Reference proteome</keyword>
<protein>
    <submittedName>
        <fullName evidence="1">Uncharacterized protein</fullName>
    </submittedName>
</protein>
<evidence type="ECO:0000313" key="1">
    <source>
        <dbReference type="EMBL" id="GGM17832.1"/>
    </source>
</evidence>
<organism evidence="1 2">
    <name type="scientific">Pseudooceanicola nanhaiensis</name>
    <dbReference type="NCBI Taxonomy" id="375761"/>
    <lineage>
        <taxon>Bacteria</taxon>
        <taxon>Pseudomonadati</taxon>
        <taxon>Pseudomonadota</taxon>
        <taxon>Alphaproteobacteria</taxon>
        <taxon>Rhodobacterales</taxon>
        <taxon>Paracoccaceae</taxon>
        <taxon>Pseudooceanicola</taxon>
    </lineage>
</organism>
<sequence length="96" mass="10581">MAEAVEPGFRHAGKSFAEYAHAGFLHLDHLADLADDAARSEVRAHAFQLGRAIGAAVEETESNLRNLLKQHKTEWENFMDSLGGCSFLAERRSGKL</sequence>